<proteinExistence type="predicted"/>
<evidence type="ECO:0000313" key="3">
    <source>
        <dbReference type="Proteomes" id="UP001230328"/>
    </source>
</evidence>
<feature type="compositionally biased region" description="Low complexity" evidence="1">
    <location>
        <begin position="98"/>
        <end position="116"/>
    </location>
</feature>
<evidence type="ECO:0000313" key="2">
    <source>
        <dbReference type="EMBL" id="MDQ1029866.1"/>
    </source>
</evidence>
<dbReference type="EMBL" id="JAUSZI010000002">
    <property type="protein sequence ID" value="MDQ1029866.1"/>
    <property type="molecule type" value="Genomic_DNA"/>
</dbReference>
<comment type="caution">
    <text evidence="2">The sequence shown here is derived from an EMBL/GenBank/DDBJ whole genome shotgun (WGS) entry which is preliminary data.</text>
</comment>
<organism evidence="2 3">
    <name type="scientific">Streptomyces umbrinus</name>
    <dbReference type="NCBI Taxonomy" id="67370"/>
    <lineage>
        <taxon>Bacteria</taxon>
        <taxon>Bacillati</taxon>
        <taxon>Actinomycetota</taxon>
        <taxon>Actinomycetes</taxon>
        <taxon>Kitasatosporales</taxon>
        <taxon>Streptomycetaceae</taxon>
        <taxon>Streptomyces</taxon>
        <taxon>Streptomyces phaeochromogenes group</taxon>
    </lineage>
</organism>
<dbReference type="RefSeq" id="WP_307532062.1">
    <property type="nucleotide sequence ID" value="NZ_JAUSZI010000002.1"/>
</dbReference>
<protein>
    <submittedName>
        <fullName evidence="2">Uncharacterized protein</fullName>
    </submittedName>
</protein>
<dbReference type="Proteomes" id="UP001230328">
    <property type="component" value="Unassembled WGS sequence"/>
</dbReference>
<gene>
    <name evidence="2" type="ORF">QF035_007448</name>
</gene>
<feature type="region of interest" description="Disordered" evidence="1">
    <location>
        <begin position="95"/>
        <end position="117"/>
    </location>
</feature>
<keyword evidence="3" id="KW-1185">Reference proteome</keyword>
<reference evidence="2 3" key="1">
    <citation type="submission" date="2023-07" db="EMBL/GenBank/DDBJ databases">
        <title>Comparative genomics of wheat-associated soil bacteria to identify genetic determinants of phenazine resistance.</title>
        <authorList>
            <person name="Mouncey N."/>
        </authorList>
    </citation>
    <scope>NUCLEOTIDE SEQUENCE [LARGE SCALE GENOMIC DNA]</scope>
    <source>
        <strain evidence="2 3">V2I4</strain>
    </source>
</reference>
<evidence type="ECO:0000256" key="1">
    <source>
        <dbReference type="SAM" id="MobiDB-lite"/>
    </source>
</evidence>
<accession>A0ABU0T248</accession>
<name>A0ABU0T248_9ACTN</name>
<sequence>MGNWVVIVQYDNDTYRTEFIRRGLETKEQALEELRAAVHTYVPSKHVVEQWRQVYRFADQESYLVVIKGRLTKWECTLRVAELVSDTNDAAVTGRAQAEGGTADEGAVDDGAVNDGAVDDGAVEVADEPQDRIPPGY</sequence>